<organism evidence="2 3">
    <name type="scientific">Multifurca ochricompacta</name>
    <dbReference type="NCBI Taxonomy" id="376703"/>
    <lineage>
        <taxon>Eukaryota</taxon>
        <taxon>Fungi</taxon>
        <taxon>Dikarya</taxon>
        <taxon>Basidiomycota</taxon>
        <taxon>Agaricomycotina</taxon>
        <taxon>Agaricomycetes</taxon>
        <taxon>Russulales</taxon>
        <taxon>Russulaceae</taxon>
        <taxon>Multifurca</taxon>
    </lineage>
</organism>
<keyword evidence="1" id="KW-0812">Transmembrane</keyword>
<dbReference type="AlphaFoldDB" id="A0AAD4LUF0"/>
<keyword evidence="1" id="KW-1133">Transmembrane helix</keyword>
<comment type="caution">
    <text evidence="2">The sequence shown here is derived from an EMBL/GenBank/DDBJ whole genome shotgun (WGS) entry which is preliminary data.</text>
</comment>
<sequence length="57" mass="6240">MTHMGILPISNPDSCRNLPASDLTLWDLAHMTMLLIGLILIMDFMTGSLSAIVLKVL</sequence>
<feature type="transmembrane region" description="Helical" evidence="1">
    <location>
        <begin position="28"/>
        <end position="54"/>
    </location>
</feature>
<name>A0AAD4LUF0_9AGAM</name>
<proteinExistence type="predicted"/>
<keyword evidence="1" id="KW-0472">Membrane</keyword>
<reference evidence="2" key="1">
    <citation type="journal article" date="2022" name="New Phytol.">
        <title>Evolutionary transition to the ectomycorrhizal habit in the genomes of a hyperdiverse lineage of mushroom-forming fungi.</title>
        <authorList>
            <person name="Looney B."/>
            <person name="Miyauchi S."/>
            <person name="Morin E."/>
            <person name="Drula E."/>
            <person name="Courty P.E."/>
            <person name="Kohler A."/>
            <person name="Kuo A."/>
            <person name="LaButti K."/>
            <person name="Pangilinan J."/>
            <person name="Lipzen A."/>
            <person name="Riley R."/>
            <person name="Andreopoulos W."/>
            <person name="He G."/>
            <person name="Johnson J."/>
            <person name="Nolan M."/>
            <person name="Tritt A."/>
            <person name="Barry K.W."/>
            <person name="Grigoriev I.V."/>
            <person name="Nagy L.G."/>
            <person name="Hibbett D."/>
            <person name="Henrissat B."/>
            <person name="Matheny P.B."/>
            <person name="Labbe J."/>
            <person name="Martin F.M."/>
        </authorList>
    </citation>
    <scope>NUCLEOTIDE SEQUENCE</scope>
    <source>
        <strain evidence="2">BPL690</strain>
    </source>
</reference>
<dbReference type="Proteomes" id="UP001203297">
    <property type="component" value="Unassembled WGS sequence"/>
</dbReference>
<evidence type="ECO:0000256" key="1">
    <source>
        <dbReference type="SAM" id="Phobius"/>
    </source>
</evidence>
<dbReference type="EMBL" id="WTXG01000271">
    <property type="protein sequence ID" value="KAI0289896.1"/>
    <property type="molecule type" value="Genomic_DNA"/>
</dbReference>
<keyword evidence="3" id="KW-1185">Reference proteome</keyword>
<accession>A0AAD4LUF0</accession>
<evidence type="ECO:0000313" key="2">
    <source>
        <dbReference type="EMBL" id="KAI0289896.1"/>
    </source>
</evidence>
<gene>
    <name evidence="2" type="ORF">B0F90DRAFT_1825772</name>
</gene>
<evidence type="ECO:0000313" key="3">
    <source>
        <dbReference type="Proteomes" id="UP001203297"/>
    </source>
</evidence>
<protein>
    <submittedName>
        <fullName evidence="2">Uncharacterized protein</fullName>
    </submittedName>
</protein>